<feature type="transmembrane region" description="Helical" evidence="1">
    <location>
        <begin position="56"/>
        <end position="76"/>
    </location>
</feature>
<proteinExistence type="predicted"/>
<evidence type="ECO:0000256" key="1">
    <source>
        <dbReference type="SAM" id="Phobius"/>
    </source>
</evidence>
<name>A0ABW5LLT1_9FLAO</name>
<keyword evidence="1" id="KW-0812">Transmembrane</keyword>
<evidence type="ECO:0000313" key="2">
    <source>
        <dbReference type="EMBL" id="MFD2565797.1"/>
    </source>
</evidence>
<reference evidence="3" key="1">
    <citation type="journal article" date="2019" name="Int. J. Syst. Evol. Microbiol.">
        <title>The Global Catalogue of Microorganisms (GCM) 10K type strain sequencing project: providing services to taxonomists for standard genome sequencing and annotation.</title>
        <authorList>
            <consortium name="The Broad Institute Genomics Platform"/>
            <consortium name="The Broad Institute Genome Sequencing Center for Infectious Disease"/>
            <person name="Wu L."/>
            <person name="Ma J."/>
        </authorList>
    </citation>
    <scope>NUCLEOTIDE SEQUENCE [LARGE SCALE GENOMIC DNA]</scope>
    <source>
        <strain evidence="3">KCTC 52127</strain>
    </source>
</reference>
<keyword evidence="1" id="KW-1133">Transmembrane helix</keyword>
<dbReference type="EMBL" id="JBHULH010000001">
    <property type="protein sequence ID" value="MFD2565797.1"/>
    <property type="molecule type" value="Genomic_DNA"/>
</dbReference>
<dbReference type="Proteomes" id="UP001597508">
    <property type="component" value="Unassembled WGS sequence"/>
</dbReference>
<comment type="caution">
    <text evidence="2">The sequence shown here is derived from an EMBL/GenBank/DDBJ whole genome shotgun (WGS) entry which is preliminary data.</text>
</comment>
<dbReference type="RefSeq" id="WP_379664523.1">
    <property type="nucleotide sequence ID" value="NZ_JBHULH010000001.1"/>
</dbReference>
<protein>
    <submittedName>
        <fullName evidence="2">Uncharacterized protein</fullName>
    </submittedName>
</protein>
<accession>A0ABW5LLT1</accession>
<keyword evidence="3" id="KW-1185">Reference proteome</keyword>
<evidence type="ECO:0000313" key="3">
    <source>
        <dbReference type="Proteomes" id="UP001597508"/>
    </source>
</evidence>
<sequence>MKTNKNNSIENNNTFDVLDEIQEVKVSPFFKNKVLNQIGQESEEKVPSLAWFTPQLQLAAFALIVMINATAIYFSFTSQGIDQELTGFEAFVEDYDLDYSDSDLTLN</sequence>
<keyword evidence="1" id="KW-0472">Membrane</keyword>
<gene>
    <name evidence="2" type="ORF">ACFSRZ_00355</name>
</gene>
<organism evidence="2 3">
    <name type="scientific">Pseudotenacibaculum haliotis</name>
    <dbReference type="NCBI Taxonomy" id="1862138"/>
    <lineage>
        <taxon>Bacteria</taxon>
        <taxon>Pseudomonadati</taxon>
        <taxon>Bacteroidota</taxon>
        <taxon>Flavobacteriia</taxon>
        <taxon>Flavobacteriales</taxon>
        <taxon>Flavobacteriaceae</taxon>
        <taxon>Pseudotenacibaculum</taxon>
    </lineage>
</organism>